<accession>A0A7J8XSM4</accession>
<dbReference type="Proteomes" id="UP000593577">
    <property type="component" value="Unassembled WGS sequence"/>
</dbReference>
<protein>
    <submittedName>
        <fullName evidence="1">Uncharacterized protein</fullName>
    </submittedName>
</protein>
<name>A0A7J8XSM4_GOSAI</name>
<reference evidence="1 2" key="1">
    <citation type="journal article" date="2019" name="Genome Biol. Evol.">
        <title>Insights into the evolution of the New World diploid cottons (Gossypium, subgenus Houzingenia) based on genome sequencing.</title>
        <authorList>
            <person name="Grover C.E."/>
            <person name="Arick M.A. 2nd"/>
            <person name="Thrash A."/>
            <person name="Conover J.L."/>
            <person name="Sanders W.S."/>
            <person name="Peterson D.G."/>
            <person name="Frelichowski J.E."/>
            <person name="Scheffler J.A."/>
            <person name="Scheffler B.E."/>
            <person name="Wendel J.F."/>
        </authorList>
    </citation>
    <scope>NUCLEOTIDE SEQUENCE [LARGE SCALE GENOMIC DNA]</scope>
    <source>
        <strain evidence="1">185</strain>
        <tissue evidence="1">Leaf</tissue>
    </source>
</reference>
<organism evidence="1 2">
    <name type="scientific">Gossypium aridum</name>
    <name type="common">American cotton</name>
    <name type="synonym">Erioxylum aridum</name>
    <dbReference type="NCBI Taxonomy" id="34290"/>
    <lineage>
        <taxon>Eukaryota</taxon>
        <taxon>Viridiplantae</taxon>
        <taxon>Streptophyta</taxon>
        <taxon>Embryophyta</taxon>
        <taxon>Tracheophyta</taxon>
        <taxon>Spermatophyta</taxon>
        <taxon>Magnoliopsida</taxon>
        <taxon>eudicotyledons</taxon>
        <taxon>Gunneridae</taxon>
        <taxon>Pentapetalae</taxon>
        <taxon>rosids</taxon>
        <taxon>malvids</taxon>
        <taxon>Malvales</taxon>
        <taxon>Malvaceae</taxon>
        <taxon>Malvoideae</taxon>
        <taxon>Gossypium</taxon>
    </lineage>
</organism>
<proteinExistence type="predicted"/>
<evidence type="ECO:0000313" key="1">
    <source>
        <dbReference type="EMBL" id="MBA0690273.1"/>
    </source>
</evidence>
<comment type="caution">
    <text evidence="1">The sequence shown here is derived from an EMBL/GenBank/DDBJ whole genome shotgun (WGS) entry which is preliminary data.</text>
</comment>
<keyword evidence="2" id="KW-1185">Reference proteome</keyword>
<dbReference type="AlphaFoldDB" id="A0A7J8XSM4"/>
<dbReference type="EMBL" id="JABFAA010000009">
    <property type="protein sequence ID" value="MBA0690273.1"/>
    <property type="molecule type" value="Genomic_DNA"/>
</dbReference>
<sequence>MPSSGGATWSSHLKSNSGGLFFSTFSDECQINISTQNIHKHKICQSIDNETIVPLHGSLLSACRTNGNVEMGLRMAQRLVKFEANYSTL</sequence>
<gene>
    <name evidence="1" type="ORF">Goari_007961</name>
</gene>
<evidence type="ECO:0000313" key="2">
    <source>
        <dbReference type="Proteomes" id="UP000593577"/>
    </source>
</evidence>